<protein>
    <submittedName>
        <fullName evidence="2">Uncharacterized protein</fullName>
    </submittedName>
</protein>
<evidence type="ECO:0000313" key="3">
    <source>
        <dbReference type="Proteomes" id="UP000586918"/>
    </source>
</evidence>
<name>A0A848DM28_9PSEU</name>
<evidence type="ECO:0000256" key="1">
    <source>
        <dbReference type="SAM" id="MobiDB-lite"/>
    </source>
</evidence>
<accession>A0A848DM28</accession>
<organism evidence="2 3">
    <name type="scientific">Pseudonocardia bannensis</name>
    <dbReference type="NCBI Taxonomy" id="630973"/>
    <lineage>
        <taxon>Bacteria</taxon>
        <taxon>Bacillati</taxon>
        <taxon>Actinomycetota</taxon>
        <taxon>Actinomycetes</taxon>
        <taxon>Pseudonocardiales</taxon>
        <taxon>Pseudonocardiaceae</taxon>
        <taxon>Pseudonocardia</taxon>
    </lineage>
</organism>
<dbReference type="AlphaFoldDB" id="A0A848DM28"/>
<evidence type="ECO:0000313" key="2">
    <source>
        <dbReference type="EMBL" id="NMH93593.1"/>
    </source>
</evidence>
<dbReference type="Proteomes" id="UP000586918">
    <property type="component" value="Unassembled WGS sequence"/>
</dbReference>
<comment type="caution">
    <text evidence="2">The sequence shown here is derived from an EMBL/GenBank/DDBJ whole genome shotgun (WGS) entry which is preliminary data.</text>
</comment>
<keyword evidence="3" id="KW-1185">Reference proteome</keyword>
<gene>
    <name evidence="2" type="ORF">HF519_18835</name>
</gene>
<dbReference type="EMBL" id="JAAXKZ010000074">
    <property type="protein sequence ID" value="NMH93593.1"/>
    <property type="molecule type" value="Genomic_DNA"/>
</dbReference>
<proteinExistence type="predicted"/>
<reference evidence="2 3" key="1">
    <citation type="submission" date="2020-04" db="EMBL/GenBank/DDBJ databases">
        <authorList>
            <person name="Klaysubun C."/>
            <person name="Duangmal K."/>
            <person name="Lipun K."/>
        </authorList>
    </citation>
    <scope>NUCLEOTIDE SEQUENCE [LARGE SCALE GENOMIC DNA]</scope>
    <source>
        <strain evidence="2 3">DSM 45300</strain>
    </source>
</reference>
<feature type="region of interest" description="Disordered" evidence="1">
    <location>
        <begin position="30"/>
        <end position="108"/>
    </location>
</feature>
<sequence>MLTLLAAGLTWLIVSVVGAIVLGAVARIRNAQIPTPDRDDTAYSLHEPQVPRGQQPAARERSVSDTPELGIPAPRSGETTATGARRNWTDTGTDQGPRHPGRGSLDGS</sequence>
<dbReference type="RefSeq" id="WP_169414288.1">
    <property type="nucleotide sequence ID" value="NZ_JAAXKZ010000074.1"/>
</dbReference>